<dbReference type="AlphaFoldDB" id="A0ABD2WXT7"/>
<keyword evidence="2" id="KW-1133">Transmembrane helix</keyword>
<evidence type="ECO:0000256" key="2">
    <source>
        <dbReference type="SAM" id="Phobius"/>
    </source>
</evidence>
<keyword evidence="1" id="KW-0040">ANK repeat</keyword>
<evidence type="ECO:0000313" key="3">
    <source>
        <dbReference type="EMBL" id="KAL3397823.1"/>
    </source>
</evidence>
<evidence type="ECO:0000256" key="1">
    <source>
        <dbReference type="PROSITE-ProRule" id="PRU00023"/>
    </source>
</evidence>
<feature type="transmembrane region" description="Helical" evidence="2">
    <location>
        <begin position="12"/>
        <end position="33"/>
    </location>
</feature>
<proteinExistence type="predicted"/>
<feature type="repeat" description="ANK" evidence="1">
    <location>
        <begin position="128"/>
        <end position="160"/>
    </location>
</feature>
<keyword evidence="4" id="KW-1185">Reference proteome</keyword>
<dbReference type="InterPro" id="IPR002110">
    <property type="entry name" value="Ankyrin_rpt"/>
</dbReference>
<reference evidence="3 4" key="1">
    <citation type="journal article" date="2024" name="bioRxiv">
        <title>A reference genome for Trichogramma kaykai: A tiny desert-dwelling parasitoid wasp with competing sex-ratio distorters.</title>
        <authorList>
            <person name="Culotta J."/>
            <person name="Lindsey A.R."/>
        </authorList>
    </citation>
    <scope>NUCLEOTIDE SEQUENCE [LARGE SCALE GENOMIC DNA]</scope>
    <source>
        <strain evidence="3 4">KSX58</strain>
    </source>
</reference>
<dbReference type="PROSITE" id="PS50297">
    <property type="entry name" value="ANK_REP_REGION"/>
    <property type="match status" value="1"/>
</dbReference>
<keyword evidence="2" id="KW-0812">Transmembrane</keyword>
<gene>
    <name evidence="3" type="ORF">TKK_008560</name>
</gene>
<dbReference type="SMART" id="SM00248">
    <property type="entry name" value="ANK"/>
    <property type="match status" value="3"/>
</dbReference>
<evidence type="ECO:0000313" key="4">
    <source>
        <dbReference type="Proteomes" id="UP001627154"/>
    </source>
</evidence>
<dbReference type="EMBL" id="JBJJXI010000061">
    <property type="protein sequence ID" value="KAL3397823.1"/>
    <property type="molecule type" value="Genomic_DNA"/>
</dbReference>
<accession>A0ABD2WXT7</accession>
<dbReference type="Pfam" id="PF00023">
    <property type="entry name" value="Ank"/>
    <property type="match status" value="1"/>
</dbReference>
<dbReference type="PROSITE" id="PS50088">
    <property type="entry name" value="ANK_REPEAT"/>
    <property type="match status" value="1"/>
</dbReference>
<comment type="caution">
    <text evidence="3">The sequence shown here is derived from an EMBL/GenBank/DDBJ whole genome shotgun (WGS) entry which is preliminary data.</text>
</comment>
<keyword evidence="2" id="KW-0472">Membrane</keyword>
<sequence>MTAVVKIITLMNRVIVCATNILTVFTKNYLFILKDLKNTSYITICAIGSLIVTVVLIVIIFDCKMYLNVDQSNCKKISESVCKSNSRFHEQIVHEFHRISNNCSSTYSSIKCLEFSYKFPELINVKVNGATPFHEVCFRGNDILVEFMLAKGADPERLTVAGENALCMALHHYLFTASKDFKCLDILQKKGVKLNTDDEWYKIFLALAMKEKNTHLIKWLQIHSSANIDKNDKF</sequence>
<dbReference type="InterPro" id="IPR036770">
    <property type="entry name" value="Ankyrin_rpt-contain_sf"/>
</dbReference>
<dbReference type="SUPFAM" id="SSF48403">
    <property type="entry name" value="Ankyrin repeat"/>
    <property type="match status" value="1"/>
</dbReference>
<organism evidence="3 4">
    <name type="scientific">Trichogramma kaykai</name>
    <dbReference type="NCBI Taxonomy" id="54128"/>
    <lineage>
        <taxon>Eukaryota</taxon>
        <taxon>Metazoa</taxon>
        <taxon>Ecdysozoa</taxon>
        <taxon>Arthropoda</taxon>
        <taxon>Hexapoda</taxon>
        <taxon>Insecta</taxon>
        <taxon>Pterygota</taxon>
        <taxon>Neoptera</taxon>
        <taxon>Endopterygota</taxon>
        <taxon>Hymenoptera</taxon>
        <taxon>Apocrita</taxon>
        <taxon>Proctotrupomorpha</taxon>
        <taxon>Chalcidoidea</taxon>
        <taxon>Trichogrammatidae</taxon>
        <taxon>Trichogramma</taxon>
    </lineage>
</organism>
<protein>
    <submittedName>
        <fullName evidence="3">Uncharacterized protein</fullName>
    </submittedName>
</protein>
<name>A0ABD2WXT7_9HYME</name>
<feature type="transmembrane region" description="Helical" evidence="2">
    <location>
        <begin position="39"/>
        <end position="61"/>
    </location>
</feature>
<dbReference type="Gene3D" id="1.25.40.20">
    <property type="entry name" value="Ankyrin repeat-containing domain"/>
    <property type="match status" value="1"/>
</dbReference>
<dbReference type="Proteomes" id="UP001627154">
    <property type="component" value="Unassembled WGS sequence"/>
</dbReference>